<gene>
    <name evidence="3" type="ORF">DFR39_102485</name>
</gene>
<feature type="chain" id="PRO_5020622162" description="DUF2059 domain-containing protein" evidence="1">
    <location>
        <begin position="28"/>
        <end position="207"/>
    </location>
</feature>
<sequence>MSPLMSNALRPLILAALMGCAASLAQAQATAASAPAAGSSPAKKELVARVLQLQQPGLEAMSRAMLQQPLGQLMQGAGQALQQLPAEKREATAKAIEGEIKKFVDETTPLMRDRAIKLAPSTIGAILEERFSEDELRQLAAWLESPVNKKYGQLGQDMQRALAEKLVADTRGTVEARLKTLEQSVMKQLGIAPKPATSAPAPAPAKK</sequence>
<comment type="caution">
    <text evidence="3">The sequence shown here is derived from an EMBL/GenBank/DDBJ whole genome shotgun (WGS) entry which is preliminary data.</text>
</comment>
<feature type="domain" description="DUF2059" evidence="2">
    <location>
        <begin position="125"/>
        <end position="164"/>
    </location>
</feature>
<evidence type="ECO:0000313" key="3">
    <source>
        <dbReference type="EMBL" id="TDP12097.1"/>
    </source>
</evidence>
<reference evidence="3 4" key="1">
    <citation type="submission" date="2019-03" db="EMBL/GenBank/DDBJ databases">
        <title>Genomic Encyclopedia of Type Strains, Phase IV (KMG-IV): sequencing the most valuable type-strain genomes for metagenomic binning, comparative biology and taxonomic classification.</title>
        <authorList>
            <person name="Goeker M."/>
        </authorList>
    </citation>
    <scope>NUCLEOTIDE SEQUENCE [LARGE SCALE GENOMIC DNA]</scope>
    <source>
        <strain evidence="3 4">DSM 25082</strain>
    </source>
</reference>
<dbReference type="InterPro" id="IPR018637">
    <property type="entry name" value="DUF2059"/>
</dbReference>
<proteinExistence type="predicted"/>
<protein>
    <recommendedName>
        <fullName evidence="2">DUF2059 domain-containing protein</fullName>
    </recommendedName>
</protein>
<dbReference type="EMBL" id="SNXE01000002">
    <property type="protein sequence ID" value="TDP12097.1"/>
    <property type="molecule type" value="Genomic_DNA"/>
</dbReference>
<keyword evidence="4" id="KW-1185">Reference proteome</keyword>
<accession>A0A4R6NA10</accession>
<evidence type="ECO:0000313" key="4">
    <source>
        <dbReference type="Proteomes" id="UP000295357"/>
    </source>
</evidence>
<dbReference type="Pfam" id="PF09832">
    <property type="entry name" value="DUF2059"/>
    <property type="match status" value="1"/>
</dbReference>
<dbReference type="Proteomes" id="UP000295357">
    <property type="component" value="Unassembled WGS sequence"/>
</dbReference>
<feature type="signal peptide" evidence="1">
    <location>
        <begin position="1"/>
        <end position="27"/>
    </location>
</feature>
<evidence type="ECO:0000259" key="2">
    <source>
        <dbReference type="Pfam" id="PF09832"/>
    </source>
</evidence>
<dbReference type="AlphaFoldDB" id="A0A4R6NA10"/>
<keyword evidence="1" id="KW-0732">Signal</keyword>
<organism evidence="3 4">
    <name type="scientific">Roseateles asaccharophilus</name>
    <dbReference type="NCBI Taxonomy" id="582607"/>
    <lineage>
        <taxon>Bacteria</taxon>
        <taxon>Pseudomonadati</taxon>
        <taxon>Pseudomonadota</taxon>
        <taxon>Betaproteobacteria</taxon>
        <taxon>Burkholderiales</taxon>
        <taxon>Sphaerotilaceae</taxon>
        <taxon>Roseateles</taxon>
    </lineage>
</organism>
<evidence type="ECO:0000256" key="1">
    <source>
        <dbReference type="SAM" id="SignalP"/>
    </source>
</evidence>
<name>A0A4R6NA10_9BURK</name>